<feature type="region of interest" description="Disordered" evidence="1">
    <location>
        <begin position="351"/>
        <end position="527"/>
    </location>
</feature>
<keyword evidence="4" id="KW-0418">Kinase</keyword>
<evidence type="ECO:0000313" key="5">
    <source>
        <dbReference type="Proteomes" id="UP000243217"/>
    </source>
</evidence>
<feature type="region of interest" description="Disordered" evidence="1">
    <location>
        <begin position="175"/>
        <end position="227"/>
    </location>
</feature>
<gene>
    <name evidence="4" type="ORF">THRCLA_08811</name>
</gene>
<feature type="compositionally biased region" description="Low complexity" evidence="1">
    <location>
        <begin position="428"/>
        <end position="441"/>
    </location>
</feature>
<feature type="domain" description="Protein kinase" evidence="2">
    <location>
        <begin position="1"/>
        <end position="113"/>
    </location>
</feature>
<dbReference type="Pfam" id="PF00481">
    <property type="entry name" value="PP2C"/>
    <property type="match status" value="1"/>
</dbReference>
<dbReference type="GO" id="GO:0004722">
    <property type="term" value="F:protein serine/threonine phosphatase activity"/>
    <property type="evidence" value="ECO:0007669"/>
    <property type="project" value="InterPro"/>
</dbReference>
<dbReference type="AlphaFoldDB" id="A0A1V9Z2J7"/>
<sequence length="866" mass="95682">GAARMVMNEAETISGAKGTPAFMAPEMFNINAEYTGPSADIWSLGATLYMMIFGHPPWLADNEIELAEKVQRDELNFPDGFIEPHLKNLLQRMLTKDPDRRIGLLDVMNHEWITREGSEPIINNIFEDGINKVTFDETDRAIQNIPERIDQRLQASLAEAHLILTNKTMLNKRNQNASSMHSLTSSKSSNGTGSPTRQKSLSSINSRSRKSPLRSKNSNESMGSTRETARVISAWRHHKRVALMDGHNMSERVRDLLIEQKRMAFSVERAEIQEIILPTNGATASPKTEKSETLETAKSDEDLMKRQLSRKKDFVMVTSEVFRGEEGDLQARKVLFQATSQDFSIASRIPVSNSESSMVDSRTMSDSRKHSDSQASDSRKHSNSRVSDSRKMSGSRKGSGTLSESRKGSGNISESRKGSGNISESRRGSTTTSRKGSGSISQSRKGSGNVTASRKLSDSRTLSGSRKSSRSSSSQKSMDKSSHSMNDLLNAETVMSEGSSDEDSEDEGMFRRDDTSSSRGSSAYSDVECDVDVEETFEDLLHTPRSGDERNDDIEVAPIECETTTFYPEDEIDVIQVYVSSKIRENLLLGIRAGYAEAKGERPYMEDKSLALTHYPYPEKDGETLAYYAVYDGHNGDETALILQKELHLKIITLLPTIPTENAVLEGCRIMDEELLAKDNAKIAGYTRDGNSARPAPISFSGSAAIIALLMKTEEGLQVVVGHVGDCRAVLCRGPEAMNLTIDHKASNPIEKERIEKAGGFVHNGRLDGILAISRAFGDLAHKSDGHLIAIPDVTTEIIEPEDEFLLLASDGLFDVITSQQAVNFIRRKLRNHGDVQLAAQELVMKAQEYVSHDNISAIVVCFHQK</sequence>
<dbReference type="EMBL" id="JNBS01002363">
    <property type="protein sequence ID" value="OQR92030.1"/>
    <property type="molecule type" value="Genomic_DNA"/>
</dbReference>
<accession>A0A1V9Z2J7</accession>
<dbReference type="PANTHER" id="PTHR47992">
    <property type="entry name" value="PROTEIN PHOSPHATASE"/>
    <property type="match status" value="1"/>
</dbReference>
<evidence type="ECO:0000313" key="4">
    <source>
        <dbReference type="EMBL" id="OQR92030.1"/>
    </source>
</evidence>
<dbReference type="PROSITE" id="PS50011">
    <property type="entry name" value="PROTEIN_KINASE_DOM"/>
    <property type="match status" value="1"/>
</dbReference>
<dbReference type="Gene3D" id="3.60.40.10">
    <property type="entry name" value="PPM-type phosphatase domain"/>
    <property type="match status" value="1"/>
</dbReference>
<feature type="compositionally biased region" description="Polar residues" evidence="1">
    <location>
        <begin position="408"/>
        <end position="422"/>
    </location>
</feature>
<evidence type="ECO:0000259" key="3">
    <source>
        <dbReference type="PROSITE" id="PS51746"/>
    </source>
</evidence>
<dbReference type="GO" id="GO:0005524">
    <property type="term" value="F:ATP binding"/>
    <property type="evidence" value="ECO:0007669"/>
    <property type="project" value="InterPro"/>
</dbReference>
<feature type="compositionally biased region" description="Low complexity" evidence="1">
    <location>
        <begin position="517"/>
        <end position="526"/>
    </location>
</feature>
<dbReference type="InterPro" id="IPR015655">
    <property type="entry name" value="PP2C"/>
</dbReference>
<dbReference type="Proteomes" id="UP000243217">
    <property type="component" value="Unassembled WGS sequence"/>
</dbReference>
<dbReference type="Gene3D" id="1.10.510.10">
    <property type="entry name" value="Transferase(Phosphotransferase) domain 1"/>
    <property type="match status" value="1"/>
</dbReference>
<dbReference type="STRING" id="74557.A0A1V9Z2J7"/>
<reference evidence="4 5" key="1">
    <citation type="journal article" date="2014" name="Genome Biol. Evol.">
        <title>The secreted proteins of Achlya hypogyna and Thraustotheca clavata identify the ancestral oomycete secretome and reveal gene acquisitions by horizontal gene transfer.</title>
        <authorList>
            <person name="Misner I."/>
            <person name="Blouin N."/>
            <person name="Leonard G."/>
            <person name="Richards T.A."/>
            <person name="Lane C.E."/>
        </authorList>
    </citation>
    <scope>NUCLEOTIDE SEQUENCE [LARGE SCALE GENOMIC DNA]</scope>
    <source>
        <strain evidence="4 5">ATCC 34112</strain>
    </source>
</reference>
<name>A0A1V9Z2J7_9STRA</name>
<dbReference type="InterPro" id="IPR000719">
    <property type="entry name" value="Prot_kinase_dom"/>
</dbReference>
<keyword evidence="5" id="KW-1185">Reference proteome</keyword>
<feature type="compositionally biased region" description="Basic and acidic residues" evidence="1">
    <location>
        <begin position="363"/>
        <end position="380"/>
    </location>
</feature>
<dbReference type="GO" id="GO:0004672">
    <property type="term" value="F:protein kinase activity"/>
    <property type="evidence" value="ECO:0007669"/>
    <property type="project" value="InterPro"/>
</dbReference>
<feature type="domain" description="PPM-type phosphatase" evidence="3">
    <location>
        <begin position="592"/>
        <end position="863"/>
    </location>
</feature>
<feature type="non-terminal residue" evidence="4">
    <location>
        <position position="1"/>
    </location>
</feature>
<dbReference type="InterPro" id="IPR011009">
    <property type="entry name" value="Kinase-like_dom_sf"/>
</dbReference>
<proteinExistence type="predicted"/>
<dbReference type="InterPro" id="IPR036457">
    <property type="entry name" value="PPM-type-like_dom_sf"/>
</dbReference>
<feature type="compositionally biased region" description="Polar residues" evidence="1">
    <location>
        <begin position="351"/>
        <end position="362"/>
    </location>
</feature>
<dbReference type="SMART" id="SM00220">
    <property type="entry name" value="S_TKc"/>
    <property type="match status" value="1"/>
</dbReference>
<dbReference type="OrthoDB" id="68483at2759"/>
<comment type="caution">
    <text evidence="4">The sequence shown here is derived from an EMBL/GenBank/DDBJ whole genome shotgun (WGS) entry which is preliminary data.</text>
</comment>
<keyword evidence="4" id="KW-0808">Transferase</keyword>
<dbReference type="CDD" id="cd00143">
    <property type="entry name" value="PP2Cc"/>
    <property type="match status" value="1"/>
</dbReference>
<feature type="compositionally biased region" description="Low complexity" evidence="1">
    <location>
        <begin position="178"/>
        <end position="189"/>
    </location>
</feature>
<feature type="compositionally biased region" description="Polar residues" evidence="1">
    <location>
        <begin position="214"/>
        <end position="226"/>
    </location>
</feature>
<dbReference type="Pfam" id="PF00069">
    <property type="entry name" value="Pkinase"/>
    <property type="match status" value="1"/>
</dbReference>
<organism evidence="4 5">
    <name type="scientific">Thraustotheca clavata</name>
    <dbReference type="NCBI Taxonomy" id="74557"/>
    <lineage>
        <taxon>Eukaryota</taxon>
        <taxon>Sar</taxon>
        <taxon>Stramenopiles</taxon>
        <taxon>Oomycota</taxon>
        <taxon>Saprolegniomycetes</taxon>
        <taxon>Saprolegniales</taxon>
        <taxon>Achlyaceae</taxon>
        <taxon>Thraustotheca</taxon>
    </lineage>
</organism>
<evidence type="ECO:0000256" key="1">
    <source>
        <dbReference type="SAM" id="MobiDB-lite"/>
    </source>
</evidence>
<dbReference type="SMART" id="SM00332">
    <property type="entry name" value="PP2Cc"/>
    <property type="match status" value="1"/>
</dbReference>
<protein>
    <submittedName>
        <fullName evidence="4">Calcium/calmodulin-dependent protein kinase kinase</fullName>
    </submittedName>
</protein>
<dbReference type="InterPro" id="IPR001932">
    <property type="entry name" value="PPM-type_phosphatase-like_dom"/>
</dbReference>
<feature type="compositionally biased region" description="Low complexity" evidence="1">
    <location>
        <begin position="459"/>
        <end position="476"/>
    </location>
</feature>
<dbReference type="SUPFAM" id="SSF56112">
    <property type="entry name" value="Protein kinase-like (PK-like)"/>
    <property type="match status" value="1"/>
</dbReference>
<evidence type="ECO:0000259" key="2">
    <source>
        <dbReference type="PROSITE" id="PS50011"/>
    </source>
</evidence>
<dbReference type="SUPFAM" id="SSF81606">
    <property type="entry name" value="PP2C-like"/>
    <property type="match status" value="1"/>
</dbReference>
<dbReference type="PROSITE" id="PS51746">
    <property type="entry name" value="PPM_2"/>
    <property type="match status" value="1"/>
</dbReference>
<feature type="compositionally biased region" description="Polar residues" evidence="1">
    <location>
        <begin position="442"/>
        <end position="454"/>
    </location>
</feature>